<evidence type="ECO:0000256" key="1">
    <source>
        <dbReference type="SAM" id="Phobius"/>
    </source>
</evidence>
<evidence type="ECO:0000313" key="2">
    <source>
        <dbReference type="Proteomes" id="UP001318040"/>
    </source>
</evidence>
<name>A0AAJ7TN64_PETMA</name>
<dbReference type="RefSeq" id="XP_032820961.1">
    <property type="nucleotide sequence ID" value="XM_032965070.1"/>
</dbReference>
<keyword evidence="1" id="KW-0472">Membrane</keyword>
<gene>
    <name evidence="3 4" type="primary">CEBPZOS</name>
</gene>
<dbReference type="InterPro" id="IPR037764">
    <property type="entry name" value="CEBPZOS"/>
</dbReference>
<evidence type="ECO:0000313" key="4">
    <source>
        <dbReference type="RefSeq" id="XP_032820961.1"/>
    </source>
</evidence>
<reference evidence="3 4" key="1">
    <citation type="submission" date="2025-04" db="UniProtKB">
        <authorList>
            <consortium name="RefSeq"/>
        </authorList>
    </citation>
    <scope>IDENTIFICATION</scope>
    <source>
        <tissue evidence="3 4">Sperm</tissue>
    </source>
</reference>
<keyword evidence="1" id="KW-1133">Transmembrane helix</keyword>
<protein>
    <submittedName>
        <fullName evidence="3 4">Protein CEBPZOS</fullName>
    </submittedName>
</protein>
<dbReference type="CTD" id="100505876"/>
<organism evidence="2 3">
    <name type="scientific">Petromyzon marinus</name>
    <name type="common">Sea lamprey</name>
    <dbReference type="NCBI Taxonomy" id="7757"/>
    <lineage>
        <taxon>Eukaryota</taxon>
        <taxon>Metazoa</taxon>
        <taxon>Chordata</taxon>
        <taxon>Craniata</taxon>
        <taxon>Vertebrata</taxon>
        <taxon>Cyclostomata</taxon>
        <taxon>Hyperoartia</taxon>
        <taxon>Petromyzontiformes</taxon>
        <taxon>Petromyzontidae</taxon>
        <taxon>Petromyzon</taxon>
    </lineage>
</organism>
<accession>A0AAJ7TN64</accession>
<dbReference type="KEGG" id="pmrn:116948418"/>
<sequence length="85" mass="9993">MRDNRYSNPALIRVAKGVLLAELLGLVGVYCLYFKMDGSQDFRYKVHRRVPLVLEAYYKSNEWSGKEGQRLLDQLAWLEQGKRDR</sequence>
<keyword evidence="1" id="KW-0812">Transmembrane</keyword>
<dbReference type="PANTHER" id="PTHR38001">
    <property type="entry name" value="PROTEIN CEBPZOS"/>
    <property type="match status" value="1"/>
</dbReference>
<keyword evidence="2" id="KW-1185">Reference proteome</keyword>
<feature type="transmembrane region" description="Helical" evidence="1">
    <location>
        <begin position="12"/>
        <end position="33"/>
    </location>
</feature>
<proteinExistence type="predicted"/>
<dbReference type="GeneID" id="116948418"/>
<dbReference type="PANTHER" id="PTHR38001:SF1">
    <property type="entry name" value="PROTEIN CEBPZOS"/>
    <property type="match status" value="1"/>
</dbReference>
<dbReference type="AlphaFoldDB" id="A0AAJ7TN64"/>
<dbReference type="RefSeq" id="XP_032820960.1">
    <property type="nucleotide sequence ID" value="XM_032965069.1"/>
</dbReference>
<evidence type="ECO:0000313" key="3">
    <source>
        <dbReference type="RefSeq" id="XP_032820960.1"/>
    </source>
</evidence>
<dbReference type="Proteomes" id="UP001318040">
    <property type="component" value="Chromosome 33"/>
</dbReference>